<dbReference type="Gene3D" id="1.10.880.10">
    <property type="entry name" value="Transcription factor, Skn-1-like, DNA-binding domain"/>
    <property type="match status" value="1"/>
</dbReference>
<dbReference type="InterPro" id="IPR004826">
    <property type="entry name" value="bZIP_Maf"/>
</dbReference>
<feature type="compositionally biased region" description="Basic and acidic residues" evidence="7">
    <location>
        <begin position="165"/>
        <end position="175"/>
    </location>
</feature>
<feature type="domain" description="BZIP" evidence="9">
    <location>
        <begin position="269"/>
        <end position="332"/>
    </location>
</feature>
<dbReference type="SMART" id="SM00338">
    <property type="entry name" value="BRLZ"/>
    <property type="match status" value="1"/>
</dbReference>
<dbReference type="PROSITE" id="PS50217">
    <property type="entry name" value="BZIP"/>
    <property type="match status" value="1"/>
</dbReference>
<feature type="chain" id="PRO_5029571703" evidence="8">
    <location>
        <begin position="18"/>
        <end position="368"/>
    </location>
</feature>
<evidence type="ECO:0000313" key="10">
    <source>
        <dbReference type="EMBL" id="CAD5126136.1"/>
    </source>
</evidence>
<dbReference type="PANTHER" id="PTHR24411:SF26">
    <property type="entry name" value="TRANSCRIPTION FACTOR NF-E2 45 KDA SUBUNIT"/>
    <property type="match status" value="1"/>
</dbReference>
<feature type="signal peptide" evidence="8">
    <location>
        <begin position="1"/>
        <end position="17"/>
    </location>
</feature>
<evidence type="ECO:0000256" key="1">
    <source>
        <dbReference type="ARBA" id="ARBA00023015"/>
    </source>
</evidence>
<evidence type="ECO:0000256" key="4">
    <source>
        <dbReference type="ARBA" id="ARBA00023163"/>
    </source>
</evidence>
<dbReference type="InterPro" id="IPR008917">
    <property type="entry name" value="TF_DNA-bd_sf"/>
</dbReference>
<protein>
    <submittedName>
        <fullName evidence="10">DgyrCDS14305</fullName>
    </submittedName>
</protein>
<keyword evidence="5" id="KW-0539">Nucleus</keyword>
<dbReference type="Pfam" id="PF03131">
    <property type="entry name" value="bZIP_Maf"/>
    <property type="match status" value="1"/>
</dbReference>
<feature type="region of interest" description="Disordered" evidence="7">
    <location>
        <begin position="160"/>
        <end position="197"/>
    </location>
</feature>
<feature type="coiled-coil region" evidence="6">
    <location>
        <begin position="294"/>
        <end position="328"/>
    </location>
</feature>
<dbReference type="PANTHER" id="PTHR24411">
    <property type="entry name" value="NUCLEAR FACTOR ERYTHROID 2-RELATED FACTOR"/>
    <property type="match status" value="1"/>
</dbReference>
<evidence type="ECO:0000256" key="8">
    <source>
        <dbReference type="SAM" id="SignalP"/>
    </source>
</evidence>
<dbReference type="GO" id="GO:0000978">
    <property type="term" value="F:RNA polymerase II cis-regulatory region sequence-specific DNA binding"/>
    <property type="evidence" value="ECO:0007669"/>
    <property type="project" value="InterPro"/>
</dbReference>
<evidence type="ECO:0000256" key="3">
    <source>
        <dbReference type="ARBA" id="ARBA00023159"/>
    </source>
</evidence>
<dbReference type="GO" id="GO:0000981">
    <property type="term" value="F:DNA-binding transcription factor activity, RNA polymerase II-specific"/>
    <property type="evidence" value="ECO:0007669"/>
    <property type="project" value="TreeGrafter"/>
</dbReference>
<dbReference type="InterPro" id="IPR046347">
    <property type="entry name" value="bZIP_sf"/>
</dbReference>
<sequence>MIFCLIIFSLIGHFSRMDVNNILVQQDVDIGIAQMSESYSIIKVAKNVVEVSDELTKDSLSGGIFVDNETGEMMHGSGGEAISFMEIEDYFLNPESDSLSSRSDSSHPILHSILTKSESNELKDLRLKNESEIKPETVIEKRKLLMELLASQSSDVDTLHFMSHKPSDKSADNLHTENVPYTPCEGAEGNQTSPDSTALDKATEQFKEKTLSVSLDKSVNCSNRGRSKDEKRARALNIPFTMAQIINSPVDEFNDLITNHSLNEAQLQLIKDIRRRGKNKMAAQSCRKRKMDAIGTLESEVLELRDKCKSLTNEQEELRHEVNTCENKINEMYSMVFDFLPKPSGGSNNIDDYTLEQTKDGRLFLVPK</sequence>
<dbReference type="AlphaFoldDB" id="A0A7I8WDE2"/>
<name>A0A7I8WDE2_9ANNE</name>
<evidence type="ECO:0000256" key="6">
    <source>
        <dbReference type="SAM" id="Coils"/>
    </source>
</evidence>
<dbReference type="InterPro" id="IPR047167">
    <property type="entry name" value="NFE2-like"/>
</dbReference>
<keyword evidence="1" id="KW-0805">Transcription regulation</keyword>
<evidence type="ECO:0000256" key="5">
    <source>
        <dbReference type="ARBA" id="ARBA00023242"/>
    </source>
</evidence>
<dbReference type="GO" id="GO:0005634">
    <property type="term" value="C:nucleus"/>
    <property type="evidence" value="ECO:0007669"/>
    <property type="project" value="TreeGrafter"/>
</dbReference>
<gene>
    <name evidence="10" type="ORF">DGYR_LOCUS13408</name>
</gene>
<accession>A0A7I8WDE2</accession>
<evidence type="ECO:0000259" key="9">
    <source>
        <dbReference type="PROSITE" id="PS50217"/>
    </source>
</evidence>
<dbReference type="SUPFAM" id="SSF57959">
    <property type="entry name" value="Leucine zipper domain"/>
    <property type="match status" value="1"/>
</dbReference>
<evidence type="ECO:0000256" key="7">
    <source>
        <dbReference type="SAM" id="MobiDB-lite"/>
    </source>
</evidence>
<keyword evidence="4" id="KW-0804">Transcription</keyword>
<dbReference type="EMBL" id="CAJFCJ010000032">
    <property type="protein sequence ID" value="CAD5126136.1"/>
    <property type="molecule type" value="Genomic_DNA"/>
</dbReference>
<keyword evidence="6" id="KW-0175">Coiled coil</keyword>
<evidence type="ECO:0000313" key="11">
    <source>
        <dbReference type="Proteomes" id="UP000549394"/>
    </source>
</evidence>
<dbReference type="OrthoDB" id="7458135at2759"/>
<dbReference type="SUPFAM" id="SSF47454">
    <property type="entry name" value="A DNA-binding domain in eukaryotic transcription factors"/>
    <property type="match status" value="1"/>
</dbReference>
<organism evidence="10 11">
    <name type="scientific">Dimorphilus gyrociliatus</name>
    <dbReference type="NCBI Taxonomy" id="2664684"/>
    <lineage>
        <taxon>Eukaryota</taxon>
        <taxon>Metazoa</taxon>
        <taxon>Spiralia</taxon>
        <taxon>Lophotrochozoa</taxon>
        <taxon>Annelida</taxon>
        <taxon>Polychaeta</taxon>
        <taxon>Polychaeta incertae sedis</taxon>
        <taxon>Dinophilidae</taxon>
        <taxon>Dimorphilus</taxon>
    </lineage>
</organism>
<evidence type="ECO:0000256" key="2">
    <source>
        <dbReference type="ARBA" id="ARBA00023125"/>
    </source>
</evidence>
<keyword evidence="2" id="KW-0238">DNA-binding</keyword>
<dbReference type="Proteomes" id="UP000549394">
    <property type="component" value="Unassembled WGS sequence"/>
</dbReference>
<keyword evidence="11" id="KW-1185">Reference proteome</keyword>
<dbReference type="InterPro" id="IPR004827">
    <property type="entry name" value="bZIP"/>
</dbReference>
<reference evidence="10 11" key="1">
    <citation type="submission" date="2020-08" db="EMBL/GenBank/DDBJ databases">
        <authorList>
            <person name="Hejnol A."/>
        </authorList>
    </citation>
    <scope>NUCLEOTIDE SEQUENCE [LARGE SCALE GENOMIC DNA]</scope>
</reference>
<dbReference type="CDD" id="cd14698">
    <property type="entry name" value="bZIP_CNC"/>
    <property type="match status" value="1"/>
</dbReference>
<keyword evidence="8" id="KW-0732">Signal</keyword>
<comment type="caution">
    <text evidence="10">The sequence shown here is derived from an EMBL/GenBank/DDBJ whole genome shotgun (WGS) entry which is preliminary data.</text>
</comment>
<keyword evidence="3" id="KW-0010">Activator</keyword>
<proteinExistence type="predicted"/>